<name>A0ABU2K6V5_9ACTN</name>
<gene>
    <name evidence="1" type="ORF">RM425_08380</name>
</gene>
<dbReference type="EMBL" id="JAVREI010000004">
    <property type="protein sequence ID" value="MDT0275918.1"/>
    <property type="molecule type" value="Genomic_DNA"/>
</dbReference>
<dbReference type="SUPFAM" id="SSF46689">
    <property type="entry name" value="Homeodomain-like"/>
    <property type="match status" value="1"/>
</dbReference>
<dbReference type="Proteomes" id="UP001183222">
    <property type="component" value="Unassembled WGS sequence"/>
</dbReference>
<reference evidence="2" key="1">
    <citation type="submission" date="2023-07" db="EMBL/GenBank/DDBJ databases">
        <title>30 novel species of actinomycetes from the DSMZ collection.</title>
        <authorList>
            <person name="Nouioui I."/>
        </authorList>
    </citation>
    <scope>NUCLEOTIDE SEQUENCE [LARGE SCALE GENOMIC DNA]</scope>
    <source>
        <strain evidence="2">DSM 46792</strain>
    </source>
</reference>
<accession>A0ABU2K6V5</accession>
<dbReference type="RefSeq" id="WP_311344741.1">
    <property type="nucleotide sequence ID" value="NZ_JAVREI010000004.1"/>
</dbReference>
<proteinExistence type="predicted"/>
<evidence type="ECO:0000313" key="2">
    <source>
        <dbReference type="Proteomes" id="UP001183222"/>
    </source>
</evidence>
<comment type="caution">
    <text evidence="1">The sequence shown here is derived from an EMBL/GenBank/DDBJ whole genome shotgun (WGS) entry which is preliminary data.</text>
</comment>
<dbReference type="Gene3D" id="1.10.357.10">
    <property type="entry name" value="Tetracycline Repressor, domain 2"/>
    <property type="match status" value="1"/>
</dbReference>
<keyword evidence="2" id="KW-1185">Reference proteome</keyword>
<sequence>MSRGIVREPCCGRWAAKTGGKRAHLPVEQQREGAWSLATRAVAREAGVPLGAVHYESGSKAELGRAVLQADRERATALLRQAVEAGGTPVEVLAR</sequence>
<protein>
    <recommendedName>
        <fullName evidence="3">Transcriptional regulator, TetR family</fullName>
    </recommendedName>
</protein>
<dbReference type="InterPro" id="IPR009057">
    <property type="entry name" value="Homeodomain-like_sf"/>
</dbReference>
<evidence type="ECO:0000313" key="1">
    <source>
        <dbReference type="EMBL" id="MDT0275918.1"/>
    </source>
</evidence>
<evidence type="ECO:0008006" key="3">
    <source>
        <dbReference type="Google" id="ProtNLM"/>
    </source>
</evidence>
<organism evidence="1 2">
    <name type="scientific">Blastococcus goldschmidtiae</name>
    <dbReference type="NCBI Taxonomy" id="3075546"/>
    <lineage>
        <taxon>Bacteria</taxon>
        <taxon>Bacillati</taxon>
        <taxon>Actinomycetota</taxon>
        <taxon>Actinomycetes</taxon>
        <taxon>Geodermatophilales</taxon>
        <taxon>Geodermatophilaceae</taxon>
        <taxon>Blastococcus</taxon>
    </lineage>
</organism>